<name>A0A8J1U3M7_OWEFU</name>
<evidence type="ECO:0000313" key="1">
    <source>
        <dbReference type="EMBL" id="CAH1785848.1"/>
    </source>
</evidence>
<dbReference type="SMART" id="SM00225">
    <property type="entry name" value="BTB"/>
    <property type="match status" value="1"/>
</dbReference>
<organism evidence="1 2">
    <name type="scientific">Owenia fusiformis</name>
    <name type="common">Polychaete worm</name>
    <dbReference type="NCBI Taxonomy" id="6347"/>
    <lineage>
        <taxon>Eukaryota</taxon>
        <taxon>Metazoa</taxon>
        <taxon>Spiralia</taxon>
        <taxon>Lophotrochozoa</taxon>
        <taxon>Annelida</taxon>
        <taxon>Polychaeta</taxon>
        <taxon>Sedentaria</taxon>
        <taxon>Canalipalpata</taxon>
        <taxon>Sabellida</taxon>
        <taxon>Oweniida</taxon>
        <taxon>Oweniidae</taxon>
        <taxon>Owenia</taxon>
    </lineage>
</organism>
<dbReference type="Gene3D" id="3.30.710.10">
    <property type="entry name" value="Potassium Channel Kv1.1, Chain A"/>
    <property type="match status" value="1"/>
</dbReference>
<protein>
    <submittedName>
        <fullName evidence="1">Uncharacterized protein</fullName>
    </submittedName>
</protein>
<dbReference type="Proteomes" id="UP000749559">
    <property type="component" value="Unassembled WGS sequence"/>
</dbReference>
<sequence>MAEKPEGTEEWGAIVHRYKGLFNSQTMSDIQFSFGASRESTVYAHKVIIGAASDVFKSMLYGDLKETSDVIDIPDISMEIFLEIMRFIYYGEVILTPENVLEIVYATKKYLVPGLGEKCRKFLDE</sequence>
<dbReference type="InterPro" id="IPR000210">
    <property type="entry name" value="BTB/POZ_dom"/>
</dbReference>
<gene>
    <name evidence="1" type="ORF">OFUS_LOCUS11851</name>
</gene>
<dbReference type="Pfam" id="PF00651">
    <property type="entry name" value="BTB"/>
    <property type="match status" value="1"/>
</dbReference>
<dbReference type="OrthoDB" id="45365at2759"/>
<dbReference type="AlphaFoldDB" id="A0A8J1U3M7"/>
<proteinExistence type="predicted"/>
<dbReference type="InterPro" id="IPR011333">
    <property type="entry name" value="SKP1/BTB/POZ_sf"/>
</dbReference>
<accession>A0A8J1U3M7</accession>
<reference evidence="1" key="1">
    <citation type="submission" date="2022-03" db="EMBL/GenBank/DDBJ databases">
        <authorList>
            <person name="Martin C."/>
        </authorList>
    </citation>
    <scope>NUCLEOTIDE SEQUENCE</scope>
</reference>
<keyword evidence="2" id="KW-1185">Reference proteome</keyword>
<evidence type="ECO:0000313" key="2">
    <source>
        <dbReference type="Proteomes" id="UP000749559"/>
    </source>
</evidence>
<dbReference type="PANTHER" id="PTHR45774">
    <property type="entry name" value="BTB/POZ DOMAIN-CONTAINING"/>
    <property type="match status" value="1"/>
</dbReference>
<dbReference type="PROSITE" id="PS50097">
    <property type="entry name" value="BTB"/>
    <property type="match status" value="1"/>
</dbReference>
<dbReference type="EMBL" id="CAIIXF020000006">
    <property type="protein sequence ID" value="CAH1785848.1"/>
    <property type="molecule type" value="Genomic_DNA"/>
</dbReference>
<dbReference type="SUPFAM" id="SSF54695">
    <property type="entry name" value="POZ domain"/>
    <property type="match status" value="1"/>
</dbReference>
<comment type="caution">
    <text evidence="1">The sequence shown here is derived from an EMBL/GenBank/DDBJ whole genome shotgun (WGS) entry which is preliminary data.</text>
</comment>
<feature type="non-terminal residue" evidence="1">
    <location>
        <position position="125"/>
    </location>
</feature>